<accession>A0A2P4YC54</accession>
<feature type="signal peptide" evidence="1">
    <location>
        <begin position="1"/>
        <end position="23"/>
    </location>
</feature>
<dbReference type="Proteomes" id="UP000237271">
    <property type="component" value="Unassembled WGS sequence"/>
</dbReference>
<feature type="chain" id="PRO_5015184192" description="RxLR effector protein" evidence="1">
    <location>
        <begin position="24"/>
        <end position="168"/>
    </location>
</feature>
<evidence type="ECO:0000313" key="2">
    <source>
        <dbReference type="EMBL" id="POM75279.1"/>
    </source>
</evidence>
<evidence type="ECO:0008006" key="4">
    <source>
        <dbReference type="Google" id="ProtNLM"/>
    </source>
</evidence>
<comment type="caution">
    <text evidence="2">The sequence shown here is derived from an EMBL/GenBank/DDBJ whole genome shotgun (WGS) entry which is preliminary data.</text>
</comment>
<sequence>MRSAIFIVAIVTALVSSSVVVKAVSEEQSNLSNVIQDTTVESVAKHMNNNLRGLSTYESDTTNDEERAFGLDKVASALHIGKEAKALKLFQKKASLQKFIDKDISPEVLFKAIGLNHLGTNGKMTYAQFKALRGEDKTRVAHLINADEGLQSKTAMVSRLEWAWHNNT</sequence>
<evidence type="ECO:0000313" key="3">
    <source>
        <dbReference type="Proteomes" id="UP000237271"/>
    </source>
</evidence>
<name>A0A2P4YC54_9STRA</name>
<keyword evidence="3" id="KW-1185">Reference proteome</keyword>
<reference evidence="2 3" key="1">
    <citation type="journal article" date="2017" name="Genome Biol. Evol.">
        <title>Phytophthora megakarya and P. palmivora, closely related causal agents of cacao black pod rot, underwent increases in genome sizes and gene numbers by different mechanisms.</title>
        <authorList>
            <person name="Ali S.S."/>
            <person name="Shao J."/>
            <person name="Lary D.J."/>
            <person name="Kronmiller B."/>
            <person name="Shen D."/>
            <person name="Strem M.D."/>
            <person name="Amoako-Attah I."/>
            <person name="Akrofi A.Y."/>
            <person name="Begoude B.A."/>
            <person name="Ten Hoopen G.M."/>
            <person name="Coulibaly K."/>
            <person name="Kebe B.I."/>
            <person name="Melnick R.L."/>
            <person name="Guiltinan M.J."/>
            <person name="Tyler B.M."/>
            <person name="Meinhardt L.W."/>
            <person name="Bailey B.A."/>
        </authorList>
    </citation>
    <scope>NUCLEOTIDE SEQUENCE [LARGE SCALE GENOMIC DNA]</scope>
    <source>
        <strain evidence="3">sbr112.9</strain>
    </source>
</reference>
<dbReference type="EMBL" id="NCKW01003925">
    <property type="protein sequence ID" value="POM75279.1"/>
    <property type="molecule type" value="Genomic_DNA"/>
</dbReference>
<dbReference type="AlphaFoldDB" id="A0A2P4YC54"/>
<keyword evidence="1" id="KW-0732">Signal</keyword>
<organism evidence="2 3">
    <name type="scientific">Phytophthora palmivora</name>
    <dbReference type="NCBI Taxonomy" id="4796"/>
    <lineage>
        <taxon>Eukaryota</taxon>
        <taxon>Sar</taxon>
        <taxon>Stramenopiles</taxon>
        <taxon>Oomycota</taxon>
        <taxon>Peronosporomycetes</taxon>
        <taxon>Peronosporales</taxon>
        <taxon>Peronosporaceae</taxon>
        <taxon>Phytophthora</taxon>
    </lineage>
</organism>
<proteinExistence type="predicted"/>
<protein>
    <recommendedName>
        <fullName evidence="4">RxLR effector protein</fullName>
    </recommendedName>
</protein>
<gene>
    <name evidence="2" type="ORF">PHPALM_7637</name>
</gene>
<evidence type="ECO:0000256" key="1">
    <source>
        <dbReference type="SAM" id="SignalP"/>
    </source>
</evidence>